<gene>
    <name evidence="10" type="ORF">Malapachy_0227</name>
</gene>
<dbReference type="Pfam" id="PF01266">
    <property type="entry name" value="DAO"/>
    <property type="match status" value="1"/>
</dbReference>
<dbReference type="AlphaFoldDB" id="A0A0M8MSH2"/>
<evidence type="ECO:0000256" key="6">
    <source>
        <dbReference type="ARBA" id="ARBA00037941"/>
    </source>
</evidence>
<keyword evidence="2" id="KW-0285">Flavoprotein</keyword>
<evidence type="ECO:0000256" key="4">
    <source>
        <dbReference type="ARBA" id="ARBA00023002"/>
    </source>
</evidence>
<dbReference type="VEuPathDB" id="FungiDB:Malapachy_0227"/>
<dbReference type="EMBL" id="LGAV01000006">
    <property type="protein sequence ID" value="KOS13444.1"/>
    <property type="molecule type" value="Genomic_DNA"/>
</dbReference>
<protein>
    <recommendedName>
        <fullName evidence="8">L-2-hydroxyglutarate dehydrogenase, mitochondrial</fullName>
        <ecNumber evidence="7">1.1.99.2</ecNumber>
    </recommendedName>
</protein>
<evidence type="ECO:0000313" key="11">
    <source>
        <dbReference type="Proteomes" id="UP000037751"/>
    </source>
</evidence>
<evidence type="ECO:0000256" key="7">
    <source>
        <dbReference type="ARBA" id="ARBA00038878"/>
    </source>
</evidence>
<feature type="domain" description="FAD dependent oxidoreductase" evidence="9">
    <location>
        <begin position="28"/>
        <end position="472"/>
    </location>
</feature>
<keyword evidence="4" id="KW-0560">Oxidoreductase</keyword>
<evidence type="ECO:0000256" key="8">
    <source>
        <dbReference type="ARBA" id="ARBA00041137"/>
    </source>
</evidence>
<evidence type="ECO:0000313" key="10">
    <source>
        <dbReference type="EMBL" id="KOS13444.1"/>
    </source>
</evidence>
<dbReference type="OrthoDB" id="498204at2759"/>
<dbReference type="InterPro" id="IPR036188">
    <property type="entry name" value="FAD/NAD-bd_sf"/>
</dbReference>
<organism evidence="10 11">
    <name type="scientific">Malassezia pachydermatis</name>
    <dbReference type="NCBI Taxonomy" id="77020"/>
    <lineage>
        <taxon>Eukaryota</taxon>
        <taxon>Fungi</taxon>
        <taxon>Dikarya</taxon>
        <taxon>Basidiomycota</taxon>
        <taxon>Ustilaginomycotina</taxon>
        <taxon>Malasseziomycetes</taxon>
        <taxon>Malasseziales</taxon>
        <taxon>Malasseziaceae</taxon>
        <taxon>Malassezia</taxon>
    </lineage>
</organism>
<dbReference type="InterPro" id="IPR006076">
    <property type="entry name" value="FAD-dep_OxRdtase"/>
</dbReference>
<dbReference type="EC" id="1.1.99.2" evidence="7"/>
<dbReference type="SUPFAM" id="SSF51905">
    <property type="entry name" value="FAD/NAD(P)-binding domain"/>
    <property type="match status" value="1"/>
</dbReference>
<comment type="caution">
    <text evidence="10">The sequence shown here is derived from an EMBL/GenBank/DDBJ whole genome shotgun (WGS) entry which is preliminary data.</text>
</comment>
<dbReference type="PANTHER" id="PTHR43104:SF4">
    <property type="entry name" value="L-2-HYDROXYGLUTARATE DEHYDROGENASE, MITOCHONDRIAL"/>
    <property type="match status" value="1"/>
</dbReference>
<comment type="cofactor">
    <cofactor evidence="1">
        <name>FAD</name>
        <dbReference type="ChEBI" id="CHEBI:57692"/>
    </cofactor>
</comment>
<name>A0A0M8MSH2_9BASI</name>
<accession>A0A0M8MSH2</accession>
<reference evidence="10 11" key="1">
    <citation type="submission" date="2015-07" db="EMBL/GenBank/DDBJ databases">
        <title>Draft Genome Sequence of Malassezia furfur CBS1878 and Malassezia pachydermatis CBS1879.</title>
        <authorList>
            <person name="Triana S."/>
            <person name="Ohm R."/>
            <person name="Gonzalez A."/>
            <person name="DeCock H."/>
            <person name="Restrepo S."/>
            <person name="Celis A."/>
        </authorList>
    </citation>
    <scope>NUCLEOTIDE SEQUENCE [LARGE SCALE GENOMIC DNA]</scope>
    <source>
        <strain evidence="10 11">CBS 1879</strain>
    </source>
</reference>
<evidence type="ECO:0000259" key="9">
    <source>
        <dbReference type="Pfam" id="PF01266"/>
    </source>
</evidence>
<evidence type="ECO:0000256" key="2">
    <source>
        <dbReference type="ARBA" id="ARBA00022630"/>
    </source>
</evidence>
<keyword evidence="11" id="KW-1185">Reference proteome</keyword>
<dbReference type="GeneID" id="28726633"/>
<dbReference type="Gene3D" id="3.30.9.10">
    <property type="entry name" value="D-Amino Acid Oxidase, subunit A, domain 2"/>
    <property type="match status" value="1"/>
</dbReference>
<evidence type="ECO:0000256" key="1">
    <source>
        <dbReference type="ARBA" id="ARBA00001974"/>
    </source>
</evidence>
<comment type="similarity">
    <text evidence="6">Belongs to the L2HGDH family.</text>
</comment>
<dbReference type="STRING" id="77020.A0A0M8MSH2"/>
<dbReference type="RefSeq" id="XP_017991076.1">
    <property type="nucleotide sequence ID" value="XM_018134758.1"/>
</dbReference>
<sequence>MKTLIRPLLASLNQYGSYVYKEPDFRVDHLVIGAGVVGLAVANALARRWPEKSTYVIERHPQFGQETSSRNSEVIHAGLYYPADSLKTRFCLRGRELLYDRVQRGGIEAKKIGKLVVGGVNDAAYLQKLHMHCASLGEHGPPTRLLSGDEARELEPDLSRDIVHALHSPETGIVSVHDLMAQLANELSEMPGADEVPDAQIVYGTSVVRIDPHLPSTSASSKRGTDLSQEGWVAQLRTHDASHSETDALLARVVINATGLNAPRVLNTLLQARGVPSSEWVPMYFAKGSYASYRGPGTSHVRHLLYPTPQFGASPSTRQSHAVHSLGTHLTLDLDGHVRFGPDLTWLTPPTTMQGEDAVGYAHDFWETQLSPEPTDAWFDSMERAIQAYLPGVRRERLAADYAGIRPKLQGPESTTFQDFELVWHTSRGLGQQPVWQRTLPSEAPSAGVLLNMLGIESPGVTSALALGEYVVTQLAEGVWGPTNPRGKARAYVDDVGDASLAQWA</sequence>
<evidence type="ECO:0000256" key="3">
    <source>
        <dbReference type="ARBA" id="ARBA00022827"/>
    </source>
</evidence>
<dbReference type="Gene3D" id="3.50.50.60">
    <property type="entry name" value="FAD/NAD(P)-binding domain"/>
    <property type="match status" value="1"/>
</dbReference>
<evidence type="ECO:0000256" key="5">
    <source>
        <dbReference type="ARBA" id="ARBA00036066"/>
    </source>
</evidence>
<proteinExistence type="inferred from homology"/>
<dbReference type="Proteomes" id="UP000037751">
    <property type="component" value="Unassembled WGS sequence"/>
</dbReference>
<comment type="catalytic activity">
    <reaction evidence="5">
        <text>(S)-2-hydroxyglutarate + A = 2-oxoglutarate + AH2</text>
        <dbReference type="Rhea" id="RHEA:21252"/>
        <dbReference type="ChEBI" id="CHEBI:13193"/>
        <dbReference type="ChEBI" id="CHEBI:16782"/>
        <dbReference type="ChEBI" id="CHEBI:16810"/>
        <dbReference type="ChEBI" id="CHEBI:17499"/>
        <dbReference type="EC" id="1.1.99.2"/>
    </reaction>
</comment>
<dbReference type="PANTHER" id="PTHR43104">
    <property type="entry name" value="L-2-HYDROXYGLUTARATE DEHYDROGENASE, MITOCHONDRIAL"/>
    <property type="match status" value="1"/>
</dbReference>
<dbReference type="GO" id="GO:0047545">
    <property type="term" value="F:(S)-2-hydroxyglutarate dehydrogenase activity"/>
    <property type="evidence" value="ECO:0007669"/>
    <property type="project" value="UniProtKB-EC"/>
</dbReference>
<keyword evidence="3" id="KW-0274">FAD</keyword>